<evidence type="ECO:0000313" key="2">
    <source>
        <dbReference type="Proteomes" id="UP001162135"/>
    </source>
</evidence>
<organism evidence="1 2">
    <name type="scientific">Salinicola acroporae</name>
    <dbReference type="NCBI Taxonomy" id="1541440"/>
    <lineage>
        <taxon>Bacteria</taxon>
        <taxon>Pseudomonadati</taxon>
        <taxon>Pseudomonadota</taxon>
        <taxon>Gammaproteobacteria</taxon>
        <taxon>Oceanospirillales</taxon>
        <taxon>Halomonadaceae</taxon>
        <taxon>Salinicola</taxon>
    </lineage>
</organism>
<proteinExistence type="predicted"/>
<name>A0ABT6I4R0_9GAMM</name>
<keyword evidence="2" id="KW-1185">Reference proteome</keyword>
<protein>
    <submittedName>
        <fullName evidence="1">Terminase small subunit</fullName>
    </submittedName>
</protein>
<dbReference type="EMBL" id="PGFS01000001">
    <property type="protein sequence ID" value="MDH4572458.1"/>
    <property type="molecule type" value="Genomic_DNA"/>
</dbReference>
<evidence type="ECO:0000313" key="1">
    <source>
        <dbReference type="EMBL" id="MDH4572458.1"/>
    </source>
</evidence>
<accession>A0ABT6I4R0</accession>
<dbReference type="InterPro" id="IPR009901">
    <property type="entry name" value="Phage_VT1-Sakai_H0025"/>
</dbReference>
<sequence>MAEINRLEEAYNWNISRLADAFGLHRDTVRKRLKEAGVVPAGSRNGANLYALKDAGPALFSDRIGSAGLSPDDYPPQDRKAWFQSENERVKLEREMRLLVPVEDAHREMSRLAKAMASALDSLPDLLERDAGLAPEGLELVERVTDNLREQMYQAVMADDDYTEIAHG</sequence>
<comment type="caution">
    <text evidence="1">The sequence shown here is derived from an EMBL/GenBank/DDBJ whole genome shotgun (WGS) entry which is preliminary data.</text>
</comment>
<dbReference type="RefSeq" id="WP_110716729.1">
    <property type="nucleotide sequence ID" value="NZ_PGFS01000001.1"/>
</dbReference>
<dbReference type="Proteomes" id="UP001162135">
    <property type="component" value="Unassembled WGS sequence"/>
</dbReference>
<reference evidence="1" key="2">
    <citation type="submission" date="2017-11" db="EMBL/GenBank/DDBJ databases">
        <authorList>
            <person name="Das S.K."/>
        </authorList>
    </citation>
    <scope>NUCLEOTIDE SEQUENCE</scope>
    <source>
        <strain evidence="1">S4-41</strain>
    </source>
</reference>
<dbReference type="Pfam" id="PF07278">
    <property type="entry name" value="DUF1441"/>
    <property type="match status" value="1"/>
</dbReference>
<reference evidence="1" key="1">
    <citation type="journal article" date="2015" name="Antonie Van Leeuwenhoek">
        <title>Comparative 16S rRNA signatures and multilocus sequence analysis for the genus Salinicola and description of Salinicola acroporae sp. nov., isolated from coral Acropora digitifera.</title>
        <authorList>
            <person name="Lepcha R.T."/>
            <person name="Poddar A."/>
            <person name="Schumann P."/>
            <person name="Das S.K."/>
        </authorList>
    </citation>
    <scope>NUCLEOTIDE SEQUENCE</scope>
    <source>
        <strain evidence="1">S4-41</strain>
    </source>
</reference>
<gene>
    <name evidence="1" type="ORF">CUR86_08310</name>
</gene>